<keyword evidence="2" id="KW-0813">Transport</keyword>
<feature type="domain" description="CusB-like beta-barrel" evidence="3">
    <location>
        <begin position="200"/>
        <end position="276"/>
    </location>
</feature>
<evidence type="ECO:0000256" key="2">
    <source>
        <dbReference type="ARBA" id="ARBA00022448"/>
    </source>
</evidence>
<dbReference type="GO" id="GO:0030313">
    <property type="term" value="C:cell envelope"/>
    <property type="evidence" value="ECO:0007669"/>
    <property type="project" value="TreeGrafter"/>
</dbReference>
<dbReference type="EMBL" id="SDHZ01000001">
    <property type="protein sequence ID" value="RXK87422.1"/>
    <property type="molecule type" value="Genomic_DNA"/>
</dbReference>
<dbReference type="Pfam" id="PF25954">
    <property type="entry name" value="Beta-barrel_RND_2"/>
    <property type="match status" value="1"/>
</dbReference>
<name>A0A4Q1DD57_9BACT</name>
<feature type="domain" description="CzcB-like barrel-sandwich hybrid" evidence="4">
    <location>
        <begin position="56"/>
        <end position="197"/>
    </location>
</feature>
<evidence type="ECO:0000259" key="3">
    <source>
        <dbReference type="Pfam" id="PF25954"/>
    </source>
</evidence>
<sequence length="350" mass="37873">MATGCKGKPEPEVKNSGFVLSDTMAKMIALDTVRTAAIDNQLTLSGEISFNENNVIKLFPRSSGQVTESRVTVGDKVSKGQTLAVIRSADVAGNYSDLSGAEADVAIAQRQLDNTGSLYKSGIASEKDYAEAKQNLLKAQAAKEKIQSLLSINGAGSKPGGVYTVTSPIDGYIVEKKINAGSFIRPDMGDNLFTISDLKNVWVWANVFETDIPRIKTGSSVQVSTLAYPGKVFNGKVDQISEVLDPTNKAMRVRVSLDNSGLLLKPEMFAKVQVSDVQQQTAICIPTRALISEDGKDFVIVYKDNSHMSIAEVKIMKTLGDITYLYEGVNPGQLLVVKNQLLLFQQLLND</sequence>
<dbReference type="GO" id="GO:0015679">
    <property type="term" value="P:plasma membrane copper ion transport"/>
    <property type="evidence" value="ECO:0007669"/>
    <property type="project" value="TreeGrafter"/>
</dbReference>
<dbReference type="GO" id="GO:0016020">
    <property type="term" value="C:membrane"/>
    <property type="evidence" value="ECO:0007669"/>
    <property type="project" value="InterPro"/>
</dbReference>
<dbReference type="Gene3D" id="2.40.50.100">
    <property type="match status" value="1"/>
</dbReference>
<evidence type="ECO:0000259" key="4">
    <source>
        <dbReference type="Pfam" id="PF25973"/>
    </source>
</evidence>
<dbReference type="InterPro" id="IPR006143">
    <property type="entry name" value="RND_pump_MFP"/>
</dbReference>
<dbReference type="Gene3D" id="1.10.287.470">
    <property type="entry name" value="Helix hairpin bin"/>
    <property type="match status" value="1"/>
</dbReference>
<dbReference type="GO" id="GO:0022857">
    <property type="term" value="F:transmembrane transporter activity"/>
    <property type="evidence" value="ECO:0007669"/>
    <property type="project" value="InterPro"/>
</dbReference>
<proteinExistence type="inferred from homology"/>
<dbReference type="Pfam" id="PF25973">
    <property type="entry name" value="BSH_CzcB"/>
    <property type="match status" value="1"/>
</dbReference>
<dbReference type="PANTHER" id="PTHR30097">
    <property type="entry name" value="CATION EFFLUX SYSTEM PROTEIN CUSB"/>
    <property type="match status" value="1"/>
</dbReference>
<protein>
    <submittedName>
        <fullName evidence="5">Efflux RND transporter periplasmic adaptor subunit</fullName>
    </submittedName>
</protein>
<dbReference type="PANTHER" id="PTHR30097:SF4">
    <property type="entry name" value="SLR6042 PROTEIN"/>
    <property type="match status" value="1"/>
</dbReference>
<dbReference type="InterPro" id="IPR058792">
    <property type="entry name" value="Beta-barrel_RND_2"/>
</dbReference>
<dbReference type="GO" id="GO:0060003">
    <property type="term" value="P:copper ion export"/>
    <property type="evidence" value="ECO:0007669"/>
    <property type="project" value="TreeGrafter"/>
</dbReference>
<dbReference type="InterPro" id="IPR051909">
    <property type="entry name" value="MFP_Cation_Efflux"/>
</dbReference>
<keyword evidence="6" id="KW-1185">Reference proteome</keyword>
<dbReference type="Gene3D" id="2.40.30.170">
    <property type="match status" value="1"/>
</dbReference>
<accession>A0A4Q1DD57</accession>
<evidence type="ECO:0000313" key="5">
    <source>
        <dbReference type="EMBL" id="RXK87422.1"/>
    </source>
</evidence>
<reference evidence="5 6" key="1">
    <citation type="submission" date="2019-01" db="EMBL/GenBank/DDBJ databases">
        <title>Filimonas sp. strain TTM-71.</title>
        <authorList>
            <person name="Chen W.-M."/>
        </authorList>
    </citation>
    <scope>NUCLEOTIDE SEQUENCE [LARGE SCALE GENOMIC DNA]</scope>
    <source>
        <strain evidence="5 6">TTM-71</strain>
    </source>
</reference>
<evidence type="ECO:0000256" key="1">
    <source>
        <dbReference type="ARBA" id="ARBA00009477"/>
    </source>
</evidence>
<dbReference type="NCBIfam" id="TIGR01730">
    <property type="entry name" value="RND_mfp"/>
    <property type="match status" value="1"/>
</dbReference>
<dbReference type="InterPro" id="IPR058647">
    <property type="entry name" value="BSH_CzcB-like"/>
</dbReference>
<dbReference type="Proteomes" id="UP000290545">
    <property type="component" value="Unassembled WGS sequence"/>
</dbReference>
<dbReference type="Gene3D" id="2.40.420.20">
    <property type="match status" value="1"/>
</dbReference>
<evidence type="ECO:0000313" key="6">
    <source>
        <dbReference type="Proteomes" id="UP000290545"/>
    </source>
</evidence>
<dbReference type="SUPFAM" id="SSF111369">
    <property type="entry name" value="HlyD-like secretion proteins"/>
    <property type="match status" value="1"/>
</dbReference>
<comment type="similarity">
    <text evidence="1">Belongs to the membrane fusion protein (MFP) (TC 8.A.1) family.</text>
</comment>
<dbReference type="OrthoDB" id="9806939at2"/>
<organism evidence="5 6">
    <name type="scientific">Filimonas effusa</name>
    <dbReference type="NCBI Taxonomy" id="2508721"/>
    <lineage>
        <taxon>Bacteria</taxon>
        <taxon>Pseudomonadati</taxon>
        <taxon>Bacteroidota</taxon>
        <taxon>Chitinophagia</taxon>
        <taxon>Chitinophagales</taxon>
        <taxon>Chitinophagaceae</taxon>
        <taxon>Filimonas</taxon>
    </lineage>
</organism>
<dbReference type="AlphaFoldDB" id="A0A4Q1DD57"/>
<gene>
    <name evidence="5" type="ORF">ESB13_03460</name>
</gene>
<dbReference type="FunFam" id="2.40.30.170:FF:000010">
    <property type="entry name" value="Efflux RND transporter periplasmic adaptor subunit"/>
    <property type="match status" value="1"/>
</dbReference>
<comment type="caution">
    <text evidence="5">The sequence shown here is derived from an EMBL/GenBank/DDBJ whole genome shotgun (WGS) entry which is preliminary data.</text>
</comment>